<dbReference type="GO" id="GO:0005524">
    <property type="term" value="F:ATP binding"/>
    <property type="evidence" value="ECO:0007669"/>
    <property type="project" value="UniProtKB-KW"/>
</dbReference>
<proteinExistence type="predicted"/>
<sequence>MSETRVPVVPSRWTFPATVGSVRRARWAVAGALPTDCAQQLADDLVLLASELVTNAVRHGALHDEEQLVELFLWPADGHYWLAVSDAGDGQPAIMGPGPNTGCSGRGLVLVDAVSAAWAVVPRRPCGKSVVAGMPLNEA</sequence>
<evidence type="ECO:0000256" key="1">
    <source>
        <dbReference type="ARBA" id="ARBA00022527"/>
    </source>
</evidence>
<dbReference type="PANTHER" id="PTHR35526:SF3">
    <property type="entry name" value="ANTI-SIGMA-F FACTOR RSBW"/>
    <property type="match status" value="1"/>
</dbReference>
<keyword evidence="1" id="KW-0723">Serine/threonine-protein kinase</keyword>
<dbReference type="Pfam" id="PF13581">
    <property type="entry name" value="HATPase_c_2"/>
    <property type="match status" value="1"/>
</dbReference>
<evidence type="ECO:0000313" key="3">
    <source>
        <dbReference type="EMBL" id="WEB42211.1"/>
    </source>
</evidence>
<dbReference type="InterPro" id="IPR036890">
    <property type="entry name" value="HATPase_C_sf"/>
</dbReference>
<evidence type="ECO:0000259" key="2">
    <source>
        <dbReference type="Pfam" id="PF13581"/>
    </source>
</evidence>
<dbReference type="PANTHER" id="PTHR35526">
    <property type="entry name" value="ANTI-SIGMA-F FACTOR RSBW-RELATED"/>
    <property type="match status" value="1"/>
</dbReference>
<keyword evidence="3" id="KW-0547">Nucleotide-binding</keyword>
<keyword evidence="1" id="KW-0808">Transferase</keyword>
<dbReference type="Gene3D" id="3.30.565.10">
    <property type="entry name" value="Histidine kinase-like ATPase, C-terminal domain"/>
    <property type="match status" value="1"/>
</dbReference>
<dbReference type="CDD" id="cd16936">
    <property type="entry name" value="HATPase_RsbW-like"/>
    <property type="match status" value="1"/>
</dbReference>
<evidence type="ECO:0000313" key="4">
    <source>
        <dbReference type="Proteomes" id="UP001218629"/>
    </source>
</evidence>
<keyword evidence="1" id="KW-0418">Kinase</keyword>
<name>A0ABY8ABZ3_9ACTN</name>
<dbReference type="Proteomes" id="UP001218629">
    <property type="component" value="Chromosome"/>
</dbReference>
<feature type="domain" description="Histidine kinase/HSP90-like ATPase" evidence="2">
    <location>
        <begin position="15"/>
        <end position="118"/>
    </location>
</feature>
<protein>
    <submittedName>
        <fullName evidence="3">ATP-binding protein</fullName>
    </submittedName>
</protein>
<dbReference type="EMBL" id="CP095749">
    <property type="protein sequence ID" value="WEB42211.1"/>
    <property type="molecule type" value="Genomic_DNA"/>
</dbReference>
<dbReference type="SUPFAM" id="SSF55874">
    <property type="entry name" value="ATPase domain of HSP90 chaperone/DNA topoisomerase II/histidine kinase"/>
    <property type="match status" value="1"/>
</dbReference>
<organism evidence="3 4">
    <name type="scientific">Streptomyces yunnanensis</name>
    <dbReference type="NCBI Taxonomy" id="156453"/>
    <lineage>
        <taxon>Bacteria</taxon>
        <taxon>Bacillati</taxon>
        <taxon>Actinomycetota</taxon>
        <taxon>Actinomycetes</taxon>
        <taxon>Kitasatosporales</taxon>
        <taxon>Streptomycetaceae</taxon>
        <taxon>Streptomyces</taxon>
    </lineage>
</organism>
<dbReference type="InterPro" id="IPR050267">
    <property type="entry name" value="Anti-sigma-factor_SerPK"/>
</dbReference>
<gene>
    <name evidence="3" type="ORF">MOV08_25145</name>
</gene>
<dbReference type="InterPro" id="IPR003594">
    <property type="entry name" value="HATPase_dom"/>
</dbReference>
<keyword evidence="3" id="KW-0067">ATP-binding</keyword>
<reference evidence="3 4" key="1">
    <citation type="submission" date="2022-03" db="EMBL/GenBank/DDBJ databases">
        <title>Streptomyces yunnanensis P86,complete genome.</title>
        <authorList>
            <person name="Chen S."/>
            <person name="Zhang Q."/>
        </authorList>
    </citation>
    <scope>NUCLEOTIDE SEQUENCE [LARGE SCALE GENOMIC DNA]</scope>
    <source>
        <strain evidence="3 4">P86</strain>
    </source>
</reference>
<accession>A0ABY8ABZ3</accession>
<dbReference type="RefSeq" id="WP_275308902.1">
    <property type="nucleotide sequence ID" value="NZ_CP095749.1"/>
</dbReference>
<keyword evidence="4" id="KW-1185">Reference proteome</keyword>